<proteinExistence type="predicted"/>
<keyword evidence="1" id="KW-1133">Transmembrane helix</keyword>
<gene>
    <name evidence="2" type="ORF">IAC59_01965</name>
</gene>
<keyword evidence="1" id="KW-0472">Membrane</keyword>
<comment type="caution">
    <text evidence="2">The sequence shown here is derived from an EMBL/GenBank/DDBJ whole genome shotgun (WGS) entry which is preliminary data.</text>
</comment>
<evidence type="ECO:0000313" key="3">
    <source>
        <dbReference type="Proteomes" id="UP000824123"/>
    </source>
</evidence>
<feature type="transmembrane region" description="Helical" evidence="1">
    <location>
        <begin position="123"/>
        <end position="147"/>
    </location>
</feature>
<dbReference type="AlphaFoldDB" id="A0A9D1S3V3"/>
<evidence type="ECO:0000256" key="1">
    <source>
        <dbReference type="SAM" id="Phobius"/>
    </source>
</evidence>
<feature type="transmembrane region" description="Helical" evidence="1">
    <location>
        <begin position="178"/>
        <end position="195"/>
    </location>
</feature>
<evidence type="ECO:0008006" key="4">
    <source>
        <dbReference type="Google" id="ProtNLM"/>
    </source>
</evidence>
<sequence length="196" mass="20918">MKHTKLKTAALAAYCVLAGVVSVLVIAVLAHNYGALGEKVPVYLAPWGGSWGDKDKSLFYVFRLPAMALCLQCVLLGLYPQRMDGWPDAAYAGMRQLLAGLSVMALSQLTLNPYVTLMKVDALAGGIALCATLALGLALAVIGCIALNRALKPLCKPDQTPYALLLDFLFKGCRRRRALIIGAGIAFMVLLIIPSL</sequence>
<name>A0A9D1S3V3_9FIRM</name>
<accession>A0A9D1S3V3</accession>
<protein>
    <recommendedName>
        <fullName evidence="4">DUF1648 domain-containing protein</fullName>
    </recommendedName>
</protein>
<dbReference type="Proteomes" id="UP000824123">
    <property type="component" value="Unassembled WGS sequence"/>
</dbReference>
<feature type="transmembrane region" description="Helical" evidence="1">
    <location>
        <begin position="91"/>
        <end position="111"/>
    </location>
</feature>
<feature type="transmembrane region" description="Helical" evidence="1">
    <location>
        <begin position="61"/>
        <end position="79"/>
    </location>
</feature>
<organism evidence="2 3">
    <name type="scientific">Candidatus Fimadaptatus faecigallinarum</name>
    <dbReference type="NCBI Taxonomy" id="2840814"/>
    <lineage>
        <taxon>Bacteria</taxon>
        <taxon>Bacillati</taxon>
        <taxon>Bacillota</taxon>
        <taxon>Clostridia</taxon>
        <taxon>Eubacteriales</taxon>
        <taxon>Candidatus Fimadaptatus</taxon>
    </lineage>
</organism>
<evidence type="ECO:0000313" key="2">
    <source>
        <dbReference type="EMBL" id="HIU46010.1"/>
    </source>
</evidence>
<reference evidence="2" key="2">
    <citation type="journal article" date="2021" name="PeerJ">
        <title>Extensive microbial diversity within the chicken gut microbiome revealed by metagenomics and culture.</title>
        <authorList>
            <person name="Gilroy R."/>
            <person name="Ravi A."/>
            <person name="Getino M."/>
            <person name="Pursley I."/>
            <person name="Horton D.L."/>
            <person name="Alikhan N.F."/>
            <person name="Baker D."/>
            <person name="Gharbi K."/>
            <person name="Hall N."/>
            <person name="Watson M."/>
            <person name="Adriaenssens E.M."/>
            <person name="Foster-Nyarko E."/>
            <person name="Jarju S."/>
            <person name="Secka A."/>
            <person name="Antonio M."/>
            <person name="Oren A."/>
            <person name="Chaudhuri R.R."/>
            <person name="La Ragione R."/>
            <person name="Hildebrand F."/>
            <person name="Pallen M.J."/>
        </authorList>
    </citation>
    <scope>NUCLEOTIDE SEQUENCE</scope>
    <source>
        <strain evidence="2">ChiSxjej2B14-8506</strain>
    </source>
</reference>
<keyword evidence="1" id="KW-0812">Transmembrane</keyword>
<reference evidence="2" key="1">
    <citation type="submission" date="2020-10" db="EMBL/GenBank/DDBJ databases">
        <authorList>
            <person name="Gilroy R."/>
        </authorList>
    </citation>
    <scope>NUCLEOTIDE SEQUENCE</scope>
    <source>
        <strain evidence="2">ChiSxjej2B14-8506</strain>
    </source>
</reference>
<dbReference type="EMBL" id="DVNK01000014">
    <property type="protein sequence ID" value="HIU46010.1"/>
    <property type="molecule type" value="Genomic_DNA"/>
</dbReference>